<dbReference type="AlphaFoldDB" id="A0A3S1BYM4"/>
<feature type="signal peptide" evidence="1">
    <location>
        <begin position="1"/>
        <end position="26"/>
    </location>
</feature>
<feature type="chain" id="PRO_5018582027" evidence="1">
    <location>
        <begin position="27"/>
        <end position="157"/>
    </location>
</feature>
<sequence length="157" mass="17917">MSMQRNIKVVIGTILLLSSTSVSSFAATNTITSGKFQSDTVKLPVESIPSRQLNFTQDTYLIAGQMRNLIGRGNVGLLFGKFDDIWKDPANNSTQDPANSRKTRLFDHCKTQTDFKNEQCLSFLQLWILDTEEDLRQRSDYSQSIELMNILNEFRKE</sequence>
<evidence type="ECO:0000313" key="3">
    <source>
        <dbReference type="Proteomes" id="UP000276103"/>
    </source>
</evidence>
<proteinExistence type="predicted"/>
<reference evidence="2 3" key="1">
    <citation type="journal article" date="2019" name="Genome Biol. Evol.">
        <title>Day and night: Metabolic profiles and evolutionary relationships of six axenic non-marine cyanobacteria.</title>
        <authorList>
            <person name="Will S.E."/>
            <person name="Henke P."/>
            <person name="Boedeker C."/>
            <person name="Huang S."/>
            <person name="Brinkmann H."/>
            <person name="Rohde M."/>
            <person name="Jarek M."/>
            <person name="Friedl T."/>
            <person name="Seufert S."/>
            <person name="Schumacher M."/>
            <person name="Overmann J."/>
            <person name="Neumann-Schaal M."/>
            <person name="Petersen J."/>
        </authorList>
    </citation>
    <scope>NUCLEOTIDE SEQUENCE [LARGE SCALE GENOMIC DNA]</scope>
    <source>
        <strain evidence="2 3">SAG 1403-4b</strain>
    </source>
</reference>
<name>A0A3S1BYM4_ANAVA</name>
<dbReference type="EMBL" id="RSCM01000016">
    <property type="protein sequence ID" value="RUS93827.1"/>
    <property type="molecule type" value="Genomic_DNA"/>
</dbReference>
<evidence type="ECO:0000256" key="1">
    <source>
        <dbReference type="SAM" id="SignalP"/>
    </source>
</evidence>
<protein>
    <submittedName>
        <fullName evidence="2">Uncharacterized protein</fullName>
    </submittedName>
</protein>
<evidence type="ECO:0000313" key="2">
    <source>
        <dbReference type="EMBL" id="RUS93827.1"/>
    </source>
</evidence>
<keyword evidence="1" id="KW-0732">Signal</keyword>
<keyword evidence="3" id="KW-1185">Reference proteome</keyword>
<accession>A0A3S1BYM4</accession>
<gene>
    <name evidence="2" type="ORF">DSM107003_40630</name>
</gene>
<comment type="caution">
    <text evidence="2">The sequence shown here is derived from an EMBL/GenBank/DDBJ whole genome shotgun (WGS) entry which is preliminary data.</text>
</comment>
<organism evidence="2 3">
    <name type="scientific">Trichormus variabilis SAG 1403-4b</name>
    <dbReference type="NCBI Taxonomy" id="447716"/>
    <lineage>
        <taxon>Bacteria</taxon>
        <taxon>Bacillati</taxon>
        <taxon>Cyanobacteriota</taxon>
        <taxon>Cyanophyceae</taxon>
        <taxon>Nostocales</taxon>
        <taxon>Nostocaceae</taxon>
        <taxon>Trichormus</taxon>
    </lineage>
</organism>
<dbReference type="Proteomes" id="UP000276103">
    <property type="component" value="Unassembled WGS sequence"/>
</dbReference>